<accession>A0A1Y2I2H2</accession>
<sequence length="293" mass="30544">MSNDTKILDFVGSADGTATFPEHSAQCQGDSIVTRLDLEAFLFGGQPNIGVRHAEVLGQFGLGDLMVPDQPMPGLESAPLWRQMDSEYASCVLKGMTIWARRNTVLSLRLHFACRPPQPSPTILATTATPTTSSPTPTEQASVATTNFGSSTNAATTIASSISAALEAFTTTITINSGSASTTFVTVITPGVPLPVFTVTLPGGLPVIITQVPGATVAFTTVSTATTSPQLPVPPSFHNSSSLNSVSIICFLIIALGLVVAALAASLTYLRMRWHSIGEHSSQGQAGIELSDI</sequence>
<keyword evidence="1" id="KW-0812">Transmembrane</keyword>
<dbReference type="EMBL" id="MCFL01000002">
    <property type="protein sequence ID" value="ORZ41067.1"/>
    <property type="molecule type" value="Genomic_DNA"/>
</dbReference>
<name>A0A1Y2I2H2_9FUNG</name>
<reference evidence="2 3" key="1">
    <citation type="submission" date="2016-07" db="EMBL/GenBank/DDBJ databases">
        <title>Pervasive Adenine N6-methylation of Active Genes in Fungi.</title>
        <authorList>
            <consortium name="DOE Joint Genome Institute"/>
            <person name="Mondo S.J."/>
            <person name="Dannebaum R.O."/>
            <person name="Kuo R.C."/>
            <person name="Labutti K."/>
            <person name="Haridas S."/>
            <person name="Kuo A."/>
            <person name="Salamov A."/>
            <person name="Ahrendt S.R."/>
            <person name="Lipzen A."/>
            <person name="Sullivan W."/>
            <person name="Andreopoulos W.B."/>
            <person name="Clum A."/>
            <person name="Lindquist E."/>
            <person name="Daum C."/>
            <person name="Ramamoorthy G.K."/>
            <person name="Gryganskyi A."/>
            <person name="Culley D."/>
            <person name="Magnuson J.K."/>
            <person name="James T.Y."/>
            <person name="O'Malley M.A."/>
            <person name="Stajich J.E."/>
            <person name="Spatafora J.W."/>
            <person name="Visel A."/>
            <person name="Grigoriev I.V."/>
        </authorList>
    </citation>
    <scope>NUCLEOTIDE SEQUENCE [LARGE SCALE GENOMIC DNA]</scope>
    <source>
        <strain evidence="2 3">PL171</strain>
    </source>
</reference>
<comment type="caution">
    <text evidence="2">The sequence shown here is derived from an EMBL/GenBank/DDBJ whole genome shotgun (WGS) entry which is preliminary data.</text>
</comment>
<protein>
    <submittedName>
        <fullName evidence="2">Uncharacterized protein</fullName>
    </submittedName>
</protein>
<organism evidence="2 3">
    <name type="scientific">Catenaria anguillulae PL171</name>
    <dbReference type="NCBI Taxonomy" id="765915"/>
    <lineage>
        <taxon>Eukaryota</taxon>
        <taxon>Fungi</taxon>
        <taxon>Fungi incertae sedis</taxon>
        <taxon>Blastocladiomycota</taxon>
        <taxon>Blastocladiomycetes</taxon>
        <taxon>Blastocladiales</taxon>
        <taxon>Catenariaceae</taxon>
        <taxon>Catenaria</taxon>
    </lineage>
</organism>
<evidence type="ECO:0000313" key="3">
    <source>
        <dbReference type="Proteomes" id="UP000193411"/>
    </source>
</evidence>
<proteinExistence type="predicted"/>
<keyword evidence="1" id="KW-0472">Membrane</keyword>
<keyword evidence="1" id="KW-1133">Transmembrane helix</keyword>
<evidence type="ECO:0000313" key="2">
    <source>
        <dbReference type="EMBL" id="ORZ41067.1"/>
    </source>
</evidence>
<gene>
    <name evidence="2" type="ORF">BCR44DRAFT_1495509</name>
</gene>
<dbReference type="AlphaFoldDB" id="A0A1Y2I2H2"/>
<feature type="transmembrane region" description="Helical" evidence="1">
    <location>
        <begin position="246"/>
        <end position="270"/>
    </location>
</feature>
<keyword evidence="3" id="KW-1185">Reference proteome</keyword>
<dbReference type="Proteomes" id="UP000193411">
    <property type="component" value="Unassembled WGS sequence"/>
</dbReference>
<evidence type="ECO:0000256" key="1">
    <source>
        <dbReference type="SAM" id="Phobius"/>
    </source>
</evidence>